<dbReference type="VEuPathDB" id="PiroplasmaDB:BOVATA_008180"/>
<feature type="compositionally biased region" description="Polar residues" evidence="1">
    <location>
        <begin position="969"/>
        <end position="979"/>
    </location>
</feature>
<feature type="compositionally biased region" description="Polar residues" evidence="1">
    <location>
        <begin position="1114"/>
        <end position="1125"/>
    </location>
</feature>
<keyword evidence="3" id="KW-1185">Reference proteome</keyword>
<gene>
    <name evidence="2" type="ORF">BOVATA_008180</name>
</gene>
<feature type="compositionally biased region" description="Low complexity" evidence="1">
    <location>
        <begin position="662"/>
        <end position="672"/>
    </location>
</feature>
<feature type="compositionally biased region" description="Polar residues" evidence="1">
    <location>
        <begin position="742"/>
        <end position="758"/>
    </location>
</feature>
<protein>
    <submittedName>
        <fullName evidence="2">Ribosome-binding protein 1, putative</fullName>
    </submittedName>
</protein>
<feature type="compositionally biased region" description="Pro residues" evidence="1">
    <location>
        <begin position="935"/>
        <end position="948"/>
    </location>
</feature>
<feature type="compositionally biased region" description="Polar residues" evidence="1">
    <location>
        <begin position="915"/>
        <end position="927"/>
    </location>
</feature>
<dbReference type="GeneID" id="39873095"/>
<organism evidence="2 3">
    <name type="scientific">Babesia ovata</name>
    <dbReference type="NCBI Taxonomy" id="189622"/>
    <lineage>
        <taxon>Eukaryota</taxon>
        <taxon>Sar</taxon>
        <taxon>Alveolata</taxon>
        <taxon>Apicomplexa</taxon>
        <taxon>Aconoidasida</taxon>
        <taxon>Piroplasmida</taxon>
        <taxon>Babesiidae</taxon>
        <taxon>Babesia</taxon>
    </lineage>
</organism>
<reference evidence="2 3" key="1">
    <citation type="journal article" date="2017" name="BMC Genomics">
        <title>Whole-genome assembly of Babesia ovata and comparative genomics between closely related pathogens.</title>
        <authorList>
            <person name="Yamagishi J."/>
            <person name="Asada M."/>
            <person name="Hakimi H."/>
            <person name="Tanaka T.Q."/>
            <person name="Sugimoto C."/>
            <person name="Kawazu S."/>
        </authorList>
    </citation>
    <scope>NUCLEOTIDE SEQUENCE [LARGE SCALE GENOMIC DNA]</scope>
    <source>
        <strain evidence="2 3">Miyake</strain>
    </source>
</reference>
<feature type="compositionally biased region" description="Polar residues" evidence="1">
    <location>
        <begin position="701"/>
        <end position="713"/>
    </location>
</feature>
<evidence type="ECO:0000313" key="3">
    <source>
        <dbReference type="Proteomes" id="UP000236319"/>
    </source>
</evidence>
<feature type="compositionally biased region" description="Low complexity" evidence="1">
    <location>
        <begin position="1126"/>
        <end position="1139"/>
    </location>
</feature>
<evidence type="ECO:0000256" key="1">
    <source>
        <dbReference type="SAM" id="MobiDB-lite"/>
    </source>
</evidence>
<feature type="compositionally biased region" description="Pro residues" evidence="1">
    <location>
        <begin position="857"/>
        <end position="867"/>
    </location>
</feature>
<evidence type="ECO:0000313" key="2">
    <source>
        <dbReference type="EMBL" id="GBE59325.1"/>
    </source>
</evidence>
<feature type="region of interest" description="Disordered" evidence="1">
    <location>
        <begin position="1376"/>
        <end position="1403"/>
    </location>
</feature>
<feature type="compositionally biased region" description="Polar residues" evidence="1">
    <location>
        <begin position="623"/>
        <end position="633"/>
    </location>
</feature>
<feature type="region of interest" description="Disordered" evidence="1">
    <location>
        <begin position="619"/>
        <end position="1150"/>
    </location>
</feature>
<feature type="compositionally biased region" description="Polar residues" evidence="1">
    <location>
        <begin position="949"/>
        <end position="960"/>
    </location>
</feature>
<dbReference type="Proteomes" id="UP000236319">
    <property type="component" value="Unassembled WGS sequence"/>
</dbReference>
<dbReference type="RefSeq" id="XP_028865568.1">
    <property type="nucleotide sequence ID" value="XM_029009735.1"/>
</dbReference>
<feature type="compositionally biased region" description="Low complexity" evidence="1">
    <location>
        <begin position="1008"/>
        <end position="1019"/>
    </location>
</feature>
<feature type="compositionally biased region" description="Polar residues" evidence="1">
    <location>
        <begin position="833"/>
        <end position="848"/>
    </location>
</feature>
<name>A0A2H6K8J8_9APIC</name>
<feature type="compositionally biased region" description="Polar residues" evidence="1">
    <location>
        <begin position="1140"/>
        <end position="1150"/>
    </location>
</feature>
<feature type="compositionally biased region" description="Polar residues" evidence="1">
    <location>
        <begin position="986"/>
        <end position="1001"/>
    </location>
</feature>
<proteinExistence type="predicted"/>
<sequence>MMVESGNRFFFTTLRDCFVFFDWLYTDPKGKDMQGDVAKTLHELLRDYYDGSELTEGKILSNLTNFLSKVDAFYKKLVSQHVPQEALGTAASIKKGATPEEIVYALLECLPKFLAAIYYLWYCVSHKFESLGGGGWKDNYPGWEEDRSWLGTKGWGGDLQDYLRAPKRDADRYGGLIPGGFNRYEVRDGWSSGYNRGYSMVTDLKSIFGKLDDQFFRDVFATSVLSSAGSERVNTANALALVNEFCDIVAEDQTPDGGHLKKVLEEEIKEKGSCSINWSLLKDHCARLKDSLGKIFNEKAFSFTGYGRKHGELNKEKFAAKTADWLRENLDEVRKNLEKIQQFESEYEGHTKQLASLPKHHDMLQAYYAELGPHFTKNLFPYGFTFYGGKDYFKTNAPYELVRADWDYVIHDLTRDSGNLVELKKILDGRRLRPGLRGLPDLRHHPGLPGLLAGHTVQAVMEGGRLLGVLFLVLDEEIQEGEGLTIEEGDRGLTVEEGGKTVERHGGPQEMEDTTQGLEVLQEPGAHREAVFQGIRDLLSLNPYNRKMILGLILNILYLLPPVPIEHLVHRLNNFRLQHALRLKPLRLLTQARPAPALRHLVSLTPVVRNWVDSRPLLEITDGDTTPVTRSDPPSTPGGGGANGAIGVPSTGGSLGADSKDSVSTSSKSVASPRIDLPQAQSIHRQNSLSHGAAGDGDSGRTGSSLPEANSNHDGAPGKVGTQVGPVPGPDSKASSGIHPVVSSSARHTQTSNVQARDSLSPVVPPPGGAQDLKNQTPSSNPAQQHPQGSQQKLTSGATTTSAVSSAGTGCDDASGGGGGSAGGTEGDPLVDNHSSQSPKAPQLSLQHHTPGHSDPEPPSSGIPGPPGGLSVTLQSPPLVNPQGDTGDSGGHSPAAIPRALGPDLLSDSDDAVTRAQQHVATRHSGSPGQSGPALPVPPPLPSAPPPNTATDPSTPQSTPHGLKGDQGVQDQGAMQTPDPSLKGDTGSTGPLNQHASSSSLDAHDPPGKSGSGDPDPTSVKLQSPQHDAVHGAVLTQPSSVSGPQSSSIAASPPGGGKGPDDQASLSDPALTHAKNSMAIPGTHPLASPGLPPGQKIGGDAGSGSPGATIGDPNLQNRQTVDNNLSSSGTSMNSGSDTSHQIPPQTSMSDPTQIEFYIEKAYNPEIIDDTDSIQEVPLPAVGHKRIVSPSNTYSNIPPHAPFPETFYPKLTTLEFEDKCVPPWITKTDNDNLQEFPDTELFPYEAPRTIRDMLIWLVGLQNPKHSDVMEKCINDAFKDGIHDSSDFRLSLNDSSITADNVLHTIQLAAVFAASVLSAIEPAWKGNIALSATLKPKDPEQPKDPDYCALLCHLRDYVYACHHQLAFLKSQCSREQSKGGWHNHEYGHGVSPQKSPPPSLPDRRP</sequence>
<feature type="compositionally biased region" description="Polar residues" evidence="1">
    <location>
        <begin position="679"/>
        <end position="690"/>
    </location>
</feature>
<feature type="compositionally biased region" description="Polar residues" evidence="1">
    <location>
        <begin position="872"/>
        <end position="886"/>
    </location>
</feature>
<feature type="compositionally biased region" description="Low complexity" evidence="1">
    <location>
        <begin position="1038"/>
        <end position="1053"/>
    </location>
</feature>
<dbReference type="OrthoDB" id="367190at2759"/>
<feature type="compositionally biased region" description="Pro residues" evidence="1">
    <location>
        <begin position="1392"/>
        <end position="1403"/>
    </location>
</feature>
<comment type="caution">
    <text evidence="2">The sequence shown here is derived from an EMBL/GenBank/DDBJ whole genome shotgun (WGS) entry which is preliminary data.</text>
</comment>
<dbReference type="EMBL" id="BDSA01000001">
    <property type="protein sequence ID" value="GBE59325.1"/>
    <property type="molecule type" value="Genomic_DNA"/>
</dbReference>
<feature type="compositionally biased region" description="Gly residues" evidence="1">
    <location>
        <begin position="815"/>
        <end position="826"/>
    </location>
</feature>
<feature type="compositionally biased region" description="Gly residues" evidence="1">
    <location>
        <begin position="1096"/>
        <end position="1105"/>
    </location>
</feature>
<feature type="compositionally biased region" description="Polar residues" evidence="1">
    <location>
        <begin position="773"/>
        <end position="794"/>
    </location>
</feature>
<feature type="compositionally biased region" description="Low complexity" evidence="1">
    <location>
        <begin position="795"/>
        <end position="814"/>
    </location>
</feature>
<accession>A0A2H6K8J8</accession>